<dbReference type="NCBIfam" id="NF042935">
    <property type="entry name" value="SCO6880_fam"/>
    <property type="match status" value="1"/>
</dbReference>
<gene>
    <name evidence="2" type="ORF">GA0074696_4166</name>
</gene>
<organism evidence="2 3">
    <name type="scientific">Micromonospora purpureochromogenes</name>
    <dbReference type="NCBI Taxonomy" id="47872"/>
    <lineage>
        <taxon>Bacteria</taxon>
        <taxon>Bacillati</taxon>
        <taxon>Actinomycetota</taxon>
        <taxon>Actinomycetes</taxon>
        <taxon>Micromonosporales</taxon>
        <taxon>Micromonosporaceae</taxon>
        <taxon>Micromonospora</taxon>
    </lineage>
</organism>
<evidence type="ECO:0008006" key="4">
    <source>
        <dbReference type="Google" id="ProtNLM"/>
    </source>
</evidence>
<reference evidence="2 3" key="1">
    <citation type="submission" date="2016-06" db="EMBL/GenBank/DDBJ databases">
        <authorList>
            <person name="Kjaerup R.B."/>
            <person name="Dalgaard T.S."/>
            <person name="Juul-Madsen H.R."/>
        </authorList>
    </citation>
    <scope>NUCLEOTIDE SEQUENCE [LARGE SCALE GENOMIC DNA]</scope>
    <source>
        <strain evidence="2 3">DSM 43821</strain>
    </source>
</reference>
<keyword evidence="1" id="KW-0472">Membrane</keyword>
<proteinExistence type="predicted"/>
<sequence length="496" mass="53043">MSIDQAQVRTYGGWRRARGMGLFGLGPMQTFVVLAAITVLIISGSMGLRALAISAGPCTLLVALLVLRWDGVPVSAGIAQRVRWLVGTSRGYTSYRSGVMVAGQHAWQLPGVLAPTTLLTVDDQSGGGYAVVYNKRLGTMTVTLRCAATSTWLADPEASAAWVANWGGWLANLGYLPIVDHVAVTVDTAPDPGSRLADHVSRRIVPHGPASARRVLQRLVEVSPAAAADVETRVSVTFKPGASPSKPKNLDEALEEISRTLPGLQDSLGSCGLTVLGRATAENISAIVRTAFDPASRGDVARLTATPGLDLSRWVDWDTAGPVMAEEHLDRYVHDSGTSVSWAWHEAPRQHVHADVLARLLAPGPYPKRVSLLYRPFPAGEAARIVESEVNAAAFRAAYNRAQKRDESARDHADRERALQTAREEATGSGVGLMSLFVTTTVVSAEDLGRAIADVESRADVAKIRLRQLRASQAAGFATTLPCGVCPPQLARHWPR</sequence>
<protein>
    <recommendedName>
        <fullName evidence="4">PrgI family protein</fullName>
    </recommendedName>
</protein>
<dbReference type="RefSeq" id="WP_088962627.1">
    <property type="nucleotide sequence ID" value="NZ_LT607410.1"/>
</dbReference>
<evidence type="ECO:0000313" key="2">
    <source>
        <dbReference type="EMBL" id="SCF29463.1"/>
    </source>
</evidence>
<dbReference type="Proteomes" id="UP000198228">
    <property type="component" value="Chromosome I"/>
</dbReference>
<evidence type="ECO:0000313" key="3">
    <source>
        <dbReference type="Proteomes" id="UP000198228"/>
    </source>
</evidence>
<keyword evidence="1" id="KW-0812">Transmembrane</keyword>
<evidence type="ECO:0000256" key="1">
    <source>
        <dbReference type="SAM" id="Phobius"/>
    </source>
</evidence>
<dbReference type="InterPro" id="IPR049978">
    <property type="entry name" value="SCO6880-like"/>
</dbReference>
<dbReference type="AlphaFoldDB" id="A0A1C4Z8Y8"/>
<dbReference type="EMBL" id="LT607410">
    <property type="protein sequence ID" value="SCF29463.1"/>
    <property type="molecule type" value="Genomic_DNA"/>
</dbReference>
<name>A0A1C4Z8Y8_9ACTN</name>
<accession>A0A1C4Z8Y8</accession>
<feature type="transmembrane region" description="Helical" evidence="1">
    <location>
        <begin position="21"/>
        <end position="42"/>
    </location>
</feature>
<keyword evidence="1" id="KW-1133">Transmembrane helix</keyword>